<evidence type="ECO:0000256" key="3">
    <source>
        <dbReference type="ARBA" id="ARBA00022737"/>
    </source>
</evidence>
<dbReference type="Pfam" id="PF00400">
    <property type="entry name" value="WD40"/>
    <property type="match status" value="2"/>
</dbReference>
<dbReference type="InterPro" id="IPR019775">
    <property type="entry name" value="WD40_repeat_CS"/>
</dbReference>
<dbReference type="InterPro" id="IPR020472">
    <property type="entry name" value="WD40_PAC1"/>
</dbReference>
<reference evidence="6" key="1">
    <citation type="journal article" date="2020" name="Cell">
        <title>Large-Scale Comparative Analyses of Tick Genomes Elucidate Their Genetic Diversity and Vector Capacities.</title>
        <authorList>
            <consortium name="Tick Genome and Microbiome Consortium (TIGMIC)"/>
            <person name="Jia N."/>
            <person name="Wang J."/>
            <person name="Shi W."/>
            <person name="Du L."/>
            <person name="Sun Y."/>
            <person name="Zhan W."/>
            <person name="Jiang J.F."/>
            <person name="Wang Q."/>
            <person name="Zhang B."/>
            <person name="Ji P."/>
            <person name="Bell-Sakyi L."/>
            <person name="Cui X.M."/>
            <person name="Yuan T.T."/>
            <person name="Jiang B.G."/>
            <person name="Yang W.F."/>
            <person name="Lam T.T."/>
            <person name="Chang Q.C."/>
            <person name="Ding S.J."/>
            <person name="Wang X.J."/>
            <person name="Zhu J.G."/>
            <person name="Ruan X.D."/>
            <person name="Zhao L."/>
            <person name="Wei J.T."/>
            <person name="Ye R.Z."/>
            <person name="Que T.C."/>
            <person name="Du C.H."/>
            <person name="Zhou Y.H."/>
            <person name="Cheng J.X."/>
            <person name="Dai P.F."/>
            <person name="Guo W.B."/>
            <person name="Han X.H."/>
            <person name="Huang E.J."/>
            <person name="Li L.F."/>
            <person name="Wei W."/>
            <person name="Gao Y.C."/>
            <person name="Liu J.Z."/>
            <person name="Shao H.Z."/>
            <person name="Wang X."/>
            <person name="Wang C.C."/>
            <person name="Yang T.C."/>
            <person name="Huo Q.B."/>
            <person name="Li W."/>
            <person name="Chen H.Y."/>
            <person name="Chen S.E."/>
            <person name="Zhou L.G."/>
            <person name="Ni X.B."/>
            <person name="Tian J.H."/>
            <person name="Sheng Y."/>
            <person name="Liu T."/>
            <person name="Pan Y.S."/>
            <person name="Xia L.Y."/>
            <person name="Li J."/>
            <person name="Zhao F."/>
            <person name="Cao W.C."/>
        </authorList>
    </citation>
    <scope>NUCLEOTIDE SEQUENCE</scope>
    <source>
        <strain evidence="6">Rsan-2018</strain>
    </source>
</reference>
<dbReference type="PANTHER" id="PTHR14091:SF0">
    <property type="entry name" value="PERIODIC TRYPTOPHAN PROTEIN 1 HOMOLOG"/>
    <property type="match status" value="1"/>
</dbReference>
<dbReference type="Gene3D" id="2.130.10.10">
    <property type="entry name" value="YVTN repeat-like/Quinoprotein amine dehydrogenase"/>
    <property type="match status" value="2"/>
</dbReference>
<keyword evidence="7" id="KW-1185">Reference proteome</keyword>
<dbReference type="EMBL" id="JABSTV010001245">
    <property type="protein sequence ID" value="KAH7982727.1"/>
    <property type="molecule type" value="Genomic_DNA"/>
</dbReference>
<proteinExistence type="predicted"/>
<dbReference type="SUPFAM" id="SSF50978">
    <property type="entry name" value="WD40 repeat-like"/>
    <property type="match status" value="1"/>
</dbReference>
<feature type="repeat" description="WD" evidence="4">
    <location>
        <begin position="226"/>
        <end position="268"/>
    </location>
</feature>
<reference evidence="6" key="2">
    <citation type="submission" date="2021-09" db="EMBL/GenBank/DDBJ databases">
        <authorList>
            <person name="Jia N."/>
            <person name="Wang J."/>
            <person name="Shi W."/>
            <person name="Du L."/>
            <person name="Sun Y."/>
            <person name="Zhan W."/>
            <person name="Jiang J."/>
            <person name="Wang Q."/>
            <person name="Zhang B."/>
            <person name="Ji P."/>
            <person name="Sakyi L.B."/>
            <person name="Cui X."/>
            <person name="Yuan T."/>
            <person name="Jiang B."/>
            <person name="Yang W."/>
            <person name="Lam T.T.-Y."/>
            <person name="Chang Q."/>
            <person name="Ding S."/>
            <person name="Wang X."/>
            <person name="Zhu J."/>
            <person name="Ruan X."/>
            <person name="Zhao L."/>
            <person name="Wei J."/>
            <person name="Que T."/>
            <person name="Du C."/>
            <person name="Cheng J."/>
            <person name="Dai P."/>
            <person name="Han X."/>
            <person name="Huang E."/>
            <person name="Gao Y."/>
            <person name="Liu J."/>
            <person name="Shao H."/>
            <person name="Ye R."/>
            <person name="Li L."/>
            <person name="Wei W."/>
            <person name="Wang X."/>
            <person name="Wang C."/>
            <person name="Huo Q."/>
            <person name="Li W."/>
            <person name="Guo W."/>
            <person name="Chen H."/>
            <person name="Chen S."/>
            <person name="Zhou L."/>
            <person name="Zhou L."/>
            <person name="Ni X."/>
            <person name="Tian J."/>
            <person name="Zhou Y."/>
            <person name="Sheng Y."/>
            <person name="Liu T."/>
            <person name="Pan Y."/>
            <person name="Xia L."/>
            <person name="Li J."/>
            <person name="Zhao F."/>
            <person name="Cao W."/>
        </authorList>
    </citation>
    <scope>NUCLEOTIDE SEQUENCE</scope>
    <source>
        <strain evidence="6">Rsan-2018</strain>
        <tissue evidence="6">Larvae</tissue>
    </source>
</reference>
<evidence type="ECO:0000256" key="5">
    <source>
        <dbReference type="SAM" id="MobiDB-lite"/>
    </source>
</evidence>
<dbReference type="PROSITE" id="PS50294">
    <property type="entry name" value="WD_REPEATS_REGION"/>
    <property type="match status" value="2"/>
</dbReference>
<comment type="caution">
    <text evidence="6">The sequence shown here is derived from an EMBL/GenBank/DDBJ whole genome shotgun (WGS) entry which is preliminary data.</text>
</comment>
<dbReference type="VEuPathDB" id="VectorBase:RSAN_028338"/>
<dbReference type="Proteomes" id="UP000821837">
    <property type="component" value="Chromosome 1"/>
</dbReference>
<keyword evidence="2 4" id="KW-0853">WD repeat</keyword>
<dbReference type="GO" id="GO:0005634">
    <property type="term" value="C:nucleus"/>
    <property type="evidence" value="ECO:0007669"/>
    <property type="project" value="TreeGrafter"/>
</dbReference>
<dbReference type="AlphaFoldDB" id="A0A9D4T8W6"/>
<evidence type="ECO:0000313" key="6">
    <source>
        <dbReference type="EMBL" id="KAH7982727.1"/>
    </source>
</evidence>
<dbReference type="PRINTS" id="PR00320">
    <property type="entry name" value="GPROTEINBRPT"/>
</dbReference>
<evidence type="ECO:0008006" key="8">
    <source>
        <dbReference type="Google" id="ProtNLM"/>
    </source>
</evidence>
<feature type="region of interest" description="Disordered" evidence="5">
    <location>
        <begin position="328"/>
        <end position="348"/>
    </location>
</feature>
<keyword evidence="3" id="KW-0677">Repeat</keyword>
<evidence type="ECO:0000256" key="1">
    <source>
        <dbReference type="ARBA" id="ARBA00022553"/>
    </source>
</evidence>
<sequence>MEDGKEGACEDDITAKYGLDTYDDEDSAAQVGNLAELAVYANNADDPYLDPQDAEDSEEEIDDFTIRCTDNLIAVARVDEDTCATIEVYVNNHQEEHLYVHHDIMLPAYPLCLEWMNFDPADANPGNYLAVGDMTPVISVWDLDLVDTLEPAYKLGKKAKKKKAAIGHTDAVLSLSWNKQVRHLLASGSADNKALVWDLDTGVPASTDSGFVYGFDARTDQAVFTLSAHSKGVSGMALSAYCPGCLVTASEDKTLKVWDILDHKPVFVFEKEDLTVGTVLALASSPDEPFVIAIGGDNKSLGFSVVDLKEWTALNCFEGRKLLRAEVPTDDMETDAPSGALGGLSLDN</sequence>
<organism evidence="6 7">
    <name type="scientific">Rhipicephalus sanguineus</name>
    <name type="common">Brown dog tick</name>
    <name type="synonym">Ixodes sanguineus</name>
    <dbReference type="NCBI Taxonomy" id="34632"/>
    <lineage>
        <taxon>Eukaryota</taxon>
        <taxon>Metazoa</taxon>
        <taxon>Ecdysozoa</taxon>
        <taxon>Arthropoda</taxon>
        <taxon>Chelicerata</taxon>
        <taxon>Arachnida</taxon>
        <taxon>Acari</taxon>
        <taxon>Parasitiformes</taxon>
        <taxon>Ixodida</taxon>
        <taxon>Ixodoidea</taxon>
        <taxon>Ixodidae</taxon>
        <taxon>Rhipicephalinae</taxon>
        <taxon>Rhipicephalus</taxon>
        <taxon>Rhipicephalus</taxon>
    </lineage>
</organism>
<dbReference type="GO" id="GO:0006364">
    <property type="term" value="P:rRNA processing"/>
    <property type="evidence" value="ECO:0007669"/>
    <property type="project" value="InterPro"/>
</dbReference>
<dbReference type="InterPro" id="IPR044285">
    <property type="entry name" value="PWP1"/>
</dbReference>
<feature type="repeat" description="WD" evidence="4">
    <location>
        <begin position="165"/>
        <end position="207"/>
    </location>
</feature>
<accession>A0A9D4T8W6</accession>
<dbReference type="SMART" id="SM00320">
    <property type="entry name" value="WD40"/>
    <property type="match status" value="4"/>
</dbReference>
<keyword evidence="1" id="KW-0597">Phosphoprotein</keyword>
<evidence type="ECO:0000313" key="7">
    <source>
        <dbReference type="Proteomes" id="UP000821837"/>
    </source>
</evidence>
<dbReference type="InterPro" id="IPR001680">
    <property type="entry name" value="WD40_rpt"/>
</dbReference>
<evidence type="ECO:0000256" key="2">
    <source>
        <dbReference type="ARBA" id="ARBA00022574"/>
    </source>
</evidence>
<dbReference type="PANTHER" id="PTHR14091">
    <property type="entry name" value="PERIODIC TRYPTOPHAN PROTEIN 1"/>
    <property type="match status" value="1"/>
</dbReference>
<name>A0A9D4T8W6_RHISA</name>
<dbReference type="PROSITE" id="PS00678">
    <property type="entry name" value="WD_REPEATS_1"/>
    <property type="match status" value="2"/>
</dbReference>
<evidence type="ECO:0000256" key="4">
    <source>
        <dbReference type="PROSITE-ProRule" id="PRU00221"/>
    </source>
</evidence>
<dbReference type="PROSITE" id="PS50082">
    <property type="entry name" value="WD_REPEATS_2"/>
    <property type="match status" value="2"/>
</dbReference>
<gene>
    <name evidence="6" type="ORF">HPB52_006865</name>
</gene>
<dbReference type="InterPro" id="IPR036322">
    <property type="entry name" value="WD40_repeat_dom_sf"/>
</dbReference>
<dbReference type="InterPro" id="IPR015943">
    <property type="entry name" value="WD40/YVTN_repeat-like_dom_sf"/>
</dbReference>
<protein>
    <recommendedName>
        <fullName evidence="8">Periodic tryptophan protein 1</fullName>
    </recommendedName>
</protein>